<reference evidence="4 5" key="1">
    <citation type="submission" date="2013-09" db="EMBL/GenBank/DDBJ databases">
        <authorList>
            <person name="Zeng Z."/>
            <person name="Chen C."/>
        </authorList>
    </citation>
    <scope>NUCLEOTIDE SEQUENCE [LARGE SCALE GENOMIC DNA]</scope>
    <source>
        <strain evidence="4 5">WB 4.1-42</strain>
    </source>
</reference>
<dbReference type="OrthoDB" id="659223at2"/>
<dbReference type="PANTHER" id="PTHR43214">
    <property type="entry name" value="TWO-COMPONENT RESPONSE REGULATOR"/>
    <property type="match status" value="1"/>
</dbReference>
<sequence length="221" mass="25132">MFKKILVAEDIDSIGMGLKMLLDTLNIQTVYYAKYCDDAFLKLKKAHLDDDPFDLLITDLSFTGGNRNNILASGEDLIKAIREQNWPLKIIAYSIEERGYKIRYLLDECNINGYVLKSRDSAAQLQKAITEIYKGNNYLSPQLSHLRKPDMLLEMDALDLEIITLLADGLSQNEIVEAFKTERKKAQSISSVEKRIIKMRTSLQARNTTHLISIAKDMGLV</sequence>
<evidence type="ECO:0000259" key="3">
    <source>
        <dbReference type="PROSITE" id="PS50110"/>
    </source>
</evidence>
<evidence type="ECO:0000256" key="2">
    <source>
        <dbReference type="PROSITE-ProRule" id="PRU00169"/>
    </source>
</evidence>
<keyword evidence="1" id="KW-0238">DNA-binding</keyword>
<dbReference type="EMBL" id="JRLY01000001">
    <property type="protein sequence ID" value="KGO95125.1"/>
    <property type="molecule type" value="Genomic_DNA"/>
</dbReference>
<name>A0A0A2N3V6_9FLAO</name>
<comment type="caution">
    <text evidence="4">The sequence shown here is derived from an EMBL/GenBank/DDBJ whole genome shotgun (WGS) entry which is preliminary data.</text>
</comment>
<dbReference type="GO" id="GO:0003677">
    <property type="term" value="F:DNA binding"/>
    <property type="evidence" value="ECO:0007669"/>
    <property type="project" value="UniProtKB-KW"/>
</dbReference>
<dbReference type="PANTHER" id="PTHR43214:SF17">
    <property type="entry name" value="TRANSCRIPTIONAL REGULATORY PROTEIN RCSB"/>
    <property type="match status" value="1"/>
</dbReference>
<dbReference type="PROSITE" id="PS50110">
    <property type="entry name" value="RESPONSE_REGULATORY"/>
    <property type="match status" value="1"/>
</dbReference>
<organism evidence="4 5">
    <name type="scientific">Flavobacterium subsaxonicum WB 4.1-42 = DSM 21790</name>
    <dbReference type="NCBI Taxonomy" id="1121898"/>
    <lineage>
        <taxon>Bacteria</taxon>
        <taxon>Pseudomonadati</taxon>
        <taxon>Bacteroidota</taxon>
        <taxon>Flavobacteriia</taxon>
        <taxon>Flavobacteriales</taxon>
        <taxon>Flavobacteriaceae</taxon>
        <taxon>Flavobacterium</taxon>
    </lineage>
</organism>
<dbReference type="GO" id="GO:0000160">
    <property type="term" value="P:phosphorelay signal transduction system"/>
    <property type="evidence" value="ECO:0007669"/>
    <property type="project" value="InterPro"/>
</dbReference>
<proteinExistence type="predicted"/>
<dbReference type="SMART" id="SM00448">
    <property type="entry name" value="REC"/>
    <property type="match status" value="1"/>
</dbReference>
<dbReference type="SUPFAM" id="SSF52172">
    <property type="entry name" value="CheY-like"/>
    <property type="match status" value="1"/>
</dbReference>
<evidence type="ECO:0000256" key="1">
    <source>
        <dbReference type="ARBA" id="ARBA00023125"/>
    </source>
</evidence>
<dbReference type="STRING" id="1121898.GCA_000422725_01117"/>
<accession>A0A0A2N3V6</accession>
<protein>
    <submittedName>
        <fullName evidence="4">Transcriptional regulator</fullName>
    </submittedName>
</protein>
<dbReference type="Proteomes" id="UP000030111">
    <property type="component" value="Unassembled WGS sequence"/>
</dbReference>
<dbReference type="AlphaFoldDB" id="A0A0A2N3V6"/>
<dbReference type="Gene3D" id="3.40.50.2300">
    <property type="match status" value="1"/>
</dbReference>
<dbReference type="RefSeq" id="WP_026992503.1">
    <property type="nucleotide sequence ID" value="NZ_JRLY01000001.1"/>
</dbReference>
<keyword evidence="2" id="KW-0597">Phosphoprotein</keyword>
<dbReference type="InterPro" id="IPR039420">
    <property type="entry name" value="WalR-like"/>
</dbReference>
<dbReference type="InterPro" id="IPR001789">
    <property type="entry name" value="Sig_transdc_resp-reg_receiver"/>
</dbReference>
<keyword evidence="5" id="KW-1185">Reference proteome</keyword>
<evidence type="ECO:0000313" key="5">
    <source>
        <dbReference type="Proteomes" id="UP000030111"/>
    </source>
</evidence>
<gene>
    <name evidence="4" type="ORF">Q766_03235</name>
</gene>
<dbReference type="eggNOG" id="COG2197">
    <property type="taxonomic scope" value="Bacteria"/>
</dbReference>
<feature type="modified residue" description="4-aspartylphosphate" evidence="2">
    <location>
        <position position="59"/>
    </location>
</feature>
<dbReference type="InterPro" id="IPR011006">
    <property type="entry name" value="CheY-like_superfamily"/>
</dbReference>
<evidence type="ECO:0000313" key="4">
    <source>
        <dbReference type="EMBL" id="KGO95125.1"/>
    </source>
</evidence>
<feature type="domain" description="Response regulatory" evidence="3">
    <location>
        <begin position="4"/>
        <end position="132"/>
    </location>
</feature>